<reference evidence="3 4" key="1">
    <citation type="submission" date="2023-07" db="EMBL/GenBank/DDBJ databases">
        <title>Genomic Encyclopedia of Type Strains, Phase IV (KMG-IV): sequencing the most valuable type-strain genomes for metagenomic binning, comparative biology and taxonomic classification.</title>
        <authorList>
            <person name="Goeker M."/>
        </authorList>
    </citation>
    <scope>NUCLEOTIDE SEQUENCE [LARGE SCALE GENOMIC DNA]</scope>
    <source>
        <strain evidence="3 4">DSM 9768</strain>
    </source>
</reference>
<dbReference type="PANTHER" id="PTHR37689:SF1">
    <property type="entry name" value="PROTEIN FDHE"/>
    <property type="match status" value="1"/>
</dbReference>
<dbReference type="InterPro" id="IPR006452">
    <property type="entry name" value="Formate_DH_accessory"/>
</dbReference>
<dbReference type="EMBL" id="JAUSUG010000008">
    <property type="protein sequence ID" value="MDQ0254880.1"/>
    <property type="molecule type" value="Genomic_DNA"/>
</dbReference>
<dbReference type="CDD" id="cd16341">
    <property type="entry name" value="FdhE"/>
    <property type="match status" value="1"/>
</dbReference>
<evidence type="ECO:0000313" key="3">
    <source>
        <dbReference type="EMBL" id="MDQ0254880.1"/>
    </source>
</evidence>
<comment type="caution">
    <text evidence="3">The sequence shown here is derived from an EMBL/GenBank/DDBJ whole genome shotgun (WGS) entry which is preliminary data.</text>
</comment>
<name>A0ABT9ZUF7_9BACI</name>
<accession>A0ABT9ZUF7</accession>
<proteinExistence type="predicted"/>
<dbReference type="Gene3D" id="3.90.1670.10">
    <property type="entry name" value="FdhE-like domain"/>
    <property type="match status" value="1"/>
</dbReference>
<dbReference type="SUPFAM" id="SSF144020">
    <property type="entry name" value="FdhE-like"/>
    <property type="match status" value="1"/>
</dbReference>
<keyword evidence="1" id="KW-0963">Cytoplasm</keyword>
<dbReference type="RefSeq" id="WP_307325457.1">
    <property type="nucleotide sequence ID" value="NZ_JAUSUG010000008.1"/>
</dbReference>
<dbReference type="Pfam" id="PF24860">
    <property type="entry name" value="FdhE_C"/>
    <property type="match status" value="1"/>
</dbReference>
<protein>
    <submittedName>
        <fullName evidence="3">FdhE protein</fullName>
    </submittedName>
</protein>
<keyword evidence="4" id="KW-1185">Reference proteome</keyword>
<feature type="domain" description="FdhE C-terminal" evidence="2">
    <location>
        <begin position="191"/>
        <end position="261"/>
    </location>
</feature>
<dbReference type="InterPro" id="IPR024064">
    <property type="entry name" value="FdhE-like_sf"/>
</dbReference>
<organism evidence="3 4">
    <name type="scientific">Evansella vedderi</name>
    <dbReference type="NCBI Taxonomy" id="38282"/>
    <lineage>
        <taxon>Bacteria</taxon>
        <taxon>Bacillati</taxon>
        <taxon>Bacillota</taxon>
        <taxon>Bacilli</taxon>
        <taxon>Bacillales</taxon>
        <taxon>Bacillaceae</taxon>
        <taxon>Evansella</taxon>
    </lineage>
</organism>
<gene>
    <name evidence="3" type="ORF">J2S74_002262</name>
</gene>
<dbReference type="InterPro" id="IPR056796">
    <property type="entry name" value="FdhE_C"/>
</dbReference>
<dbReference type="PANTHER" id="PTHR37689">
    <property type="entry name" value="PROTEIN FDHE"/>
    <property type="match status" value="1"/>
</dbReference>
<sequence length="264" mass="30270">MNPNVVSEDYLLLQKGIMEEQSKIKERIEAELQLEIKKDDLNLDIPVLPQLPSTPVPANLYKEAVITISTFLKDQSKEIEDSLIQVVSDLKDEQLVDWVKASIKFDTEYFHNFAQNNALAPWLPHFIAEQAIRPFLQLISSKCVSFIQDVHVMGTCPCCGEPPRLAKLENKGQKILYCPRCETQWEQKRLSCVHCGNDNHENLFYIGVQEDETSKIEVCKSCRNYIKLIDTKKTFLKKQAGLLDLETLHLDFVAQEEGYGDESH</sequence>
<evidence type="ECO:0000259" key="2">
    <source>
        <dbReference type="Pfam" id="PF24860"/>
    </source>
</evidence>
<dbReference type="Proteomes" id="UP001230005">
    <property type="component" value="Unassembled WGS sequence"/>
</dbReference>
<evidence type="ECO:0000313" key="4">
    <source>
        <dbReference type="Proteomes" id="UP001230005"/>
    </source>
</evidence>
<evidence type="ECO:0000256" key="1">
    <source>
        <dbReference type="ARBA" id="ARBA00022490"/>
    </source>
</evidence>